<dbReference type="STRING" id="456442.Mboo_1355"/>
<organism evidence="2 3">
    <name type="scientific">Methanoregula boonei (strain DSM 21154 / JCM 14090 / 6A8)</name>
    <dbReference type="NCBI Taxonomy" id="456442"/>
    <lineage>
        <taxon>Archaea</taxon>
        <taxon>Methanobacteriati</taxon>
        <taxon>Methanobacteriota</taxon>
        <taxon>Stenosarchaea group</taxon>
        <taxon>Methanomicrobia</taxon>
        <taxon>Methanomicrobiales</taxon>
        <taxon>Methanoregulaceae</taxon>
        <taxon>Methanoregula</taxon>
    </lineage>
</organism>
<dbReference type="RefSeq" id="WP_012106906.1">
    <property type="nucleotide sequence ID" value="NC_009712.1"/>
</dbReference>
<dbReference type="Pfam" id="PF22641">
    <property type="entry name" value="TiaS_TCKD"/>
    <property type="match status" value="1"/>
</dbReference>
<evidence type="ECO:0000313" key="3">
    <source>
        <dbReference type="Proteomes" id="UP000002408"/>
    </source>
</evidence>
<evidence type="ECO:0000313" key="2">
    <source>
        <dbReference type="EMBL" id="ABS55873.1"/>
    </source>
</evidence>
<dbReference type="PANTHER" id="PTHR40705">
    <property type="entry name" value="TRNA(ILE2) 2-AGMATINYLCYTIDINE SYNTHETASE TIAS"/>
    <property type="match status" value="1"/>
</dbReference>
<dbReference type="Gene3D" id="3.30.70.2200">
    <property type="match status" value="1"/>
</dbReference>
<dbReference type="InterPro" id="IPR036390">
    <property type="entry name" value="WH_DNA-bd_sf"/>
</dbReference>
<dbReference type="PANTHER" id="PTHR40705:SF2">
    <property type="entry name" value="DUF1743 DOMAIN-CONTAINING PROTEIN"/>
    <property type="match status" value="1"/>
</dbReference>
<evidence type="ECO:0000259" key="1">
    <source>
        <dbReference type="Pfam" id="PF22641"/>
    </source>
</evidence>
<dbReference type="eggNOG" id="arCOG01116">
    <property type="taxonomic scope" value="Archaea"/>
</dbReference>
<dbReference type="KEGG" id="mbn:Mboo_1355"/>
<dbReference type="SUPFAM" id="SSF46785">
    <property type="entry name" value="Winged helix' DNA-binding domain"/>
    <property type="match status" value="1"/>
</dbReference>
<sequence length="368" mass="39647">MASVLEHRREYLRLMRRFTQEAGFFTVTDLQKAAGIPRSTAQDWVTRLVHEGCVLVKKEKSGRTAARYAALSALPQSTCRRLFTTTDGDRVEIFHDCMSGACAAFCGYHHARAGGVIAGVKRDGTLLRECARIGEGPVAIGLPPDSAVGIAGIRYIGGHIIQQICCIGGPAYSLTDMMSRAEGVVRVEHGQSGKIVEGRVWTQALTHLTIGVDDTDSASGGATFALALALLTHITAAKAVLPISHHVVMLYEHVEQKTAGNSASYIEVAVHPSRVERVMTKCREFVENESLSPEWGIAFHSGLTIPPALREYGRHVREEVVTCAEAETVAQKTGVTLIGRNGVIGALGAVALARLPHEIQLDPDQKIP</sequence>
<proteinExistence type="predicted"/>
<feature type="domain" description="TiaS-like TCKD" evidence="1">
    <location>
        <begin position="210"/>
        <end position="268"/>
    </location>
</feature>
<name>A7I812_METB6</name>
<dbReference type="Gene3D" id="1.10.10.10">
    <property type="entry name" value="Winged helix-like DNA-binding domain superfamily/Winged helix DNA-binding domain"/>
    <property type="match status" value="1"/>
</dbReference>
<dbReference type="AlphaFoldDB" id="A7I812"/>
<dbReference type="Proteomes" id="UP000002408">
    <property type="component" value="Chromosome"/>
</dbReference>
<reference evidence="3" key="1">
    <citation type="journal article" date="2015" name="Microbiology">
        <title>Genome of Methanoregula boonei 6A8 reveals adaptations to oligotrophic peatland environments.</title>
        <authorList>
            <person name="Braeuer S."/>
            <person name="Cadillo-Quiroz H."/>
            <person name="Kyrpides N."/>
            <person name="Woyke T."/>
            <person name="Goodwin L."/>
            <person name="Detter C."/>
            <person name="Podell S."/>
            <person name="Yavitt J.B."/>
            <person name="Zinder S.H."/>
        </authorList>
    </citation>
    <scope>NUCLEOTIDE SEQUENCE [LARGE SCALE GENOMIC DNA]</scope>
    <source>
        <strain evidence="3">DSM 21154 / JCM 14090 / 6A8</strain>
    </source>
</reference>
<keyword evidence="3" id="KW-1185">Reference proteome</keyword>
<protein>
    <recommendedName>
        <fullName evidence="1">TiaS-like TCKD domain-containing protein</fullName>
    </recommendedName>
</protein>
<dbReference type="InterPro" id="IPR036388">
    <property type="entry name" value="WH-like_DNA-bd_sf"/>
</dbReference>
<dbReference type="EMBL" id="CP000780">
    <property type="protein sequence ID" value="ABS55873.1"/>
    <property type="molecule type" value="Genomic_DNA"/>
</dbReference>
<dbReference type="GeneID" id="5410601"/>
<dbReference type="HOGENOM" id="CLU_065511_0_0_2"/>
<accession>A7I812</accession>
<dbReference type="OrthoDB" id="52716at2157"/>
<gene>
    <name evidence="2" type="ordered locus">Mboo_1355</name>
</gene>
<dbReference type="InterPro" id="IPR053870">
    <property type="entry name" value="TiaS-like_TCKD"/>
</dbReference>